<sequence length="87" mass="9789">MLLIKALIYKPIGGYWLGEIGFLQMVFQVLTRWCLIMAIALAVIFAYIATAPGVMTGKFGAKNHEAEDRAAREAAFQERKLQRSTLR</sequence>
<keyword evidence="1" id="KW-0812">Transmembrane</keyword>
<feature type="transmembrane region" description="Helical" evidence="1">
    <location>
        <begin position="36"/>
        <end position="55"/>
    </location>
</feature>
<dbReference type="RefSeq" id="WP_061172495.1">
    <property type="nucleotide sequence ID" value="NZ_FCOA02000060.1"/>
</dbReference>
<dbReference type="AlphaFoldDB" id="A0A158DU25"/>
<keyword evidence="1" id="KW-0472">Membrane</keyword>
<dbReference type="EMBL" id="FCOA02000060">
    <property type="protein sequence ID" value="SAK97686.1"/>
    <property type="molecule type" value="Genomic_DNA"/>
</dbReference>
<keyword evidence="3" id="KW-1185">Reference proteome</keyword>
<name>A0A158DU25_9BURK</name>
<keyword evidence="1" id="KW-1133">Transmembrane helix</keyword>
<comment type="caution">
    <text evidence="2">The sequence shown here is derived from an EMBL/GenBank/DDBJ whole genome shotgun (WGS) entry which is preliminary data.</text>
</comment>
<protein>
    <submittedName>
        <fullName evidence="2">Uncharacterized protein</fullName>
    </submittedName>
</protein>
<evidence type="ECO:0000313" key="2">
    <source>
        <dbReference type="EMBL" id="SAK97686.1"/>
    </source>
</evidence>
<evidence type="ECO:0000256" key="1">
    <source>
        <dbReference type="SAM" id="Phobius"/>
    </source>
</evidence>
<accession>A0A158DU25</accession>
<proteinExistence type="predicted"/>
<dbReference type="Proteomes" id="UP000054851">
    <property type="component" value="Unassembled WGS sequence"/>
</dbReference>
<gene>
    <name evidence="2" type="ORF">AWB79_07502</name>
</gene>
<reference evidence="2" key="1">
    <citation type="submission" date="2016-01" db="EMBL/GenBank/DDBJ databases">
        <authorList>
            <person name="Peeters C."/>
        </authorList>
    </citation>
    <scope>NUCLEOTIDE SEQUENCE</scope>
    <source>
        <strain evidence="2">LMG 29322</strain>
    </source>
</reference>
<organism evidence="2 3">
    <name type="scientific">Caballeronia hypogeia</name>
    <dbReference type="NCBI Taxonomy" id="1777140"/>
    <lineage>
        <taxon>Bacteria</taxon>
        <taxon>Pseudomonadati</taxon>
        <taxon>Pseudomonadota</taxon>
        <taxon>Betaproteobacteria</taxon>
        <taxon>Burkholderiales</taxon>
        <taxon>Burkholderiaceae</taxon>
        <taxon>Caballeronia</taxon>
    </lineage>
</organism>
<evidence type="ECO:0000313" key="3">
    <source>
        <dbReference type="Proteomes" id="UP000054851"/>
    </source>
</evidence>